<feature type="chain" id="PRO_5036872177" description="Mesoderm development candidate 2" evidence="3">
    <location>
        <begin position="28"/>
        <end position="238"/>
    </location>
</feature>
<name>A0A978UEB1_ZIZJJ</name>
<feature type="transmembrane region" description="Helical" evidence="2">
    <location>
        <begin position="151"/>
        <end position="171"/>
    </location>
</feature>
<gene>
    <name evidence="4" type="ORF">FEM48_Zijuj12G0161100</name>
</gene>
<keyword evidence="2" id="KW-0472">Membrane</keyword>
<dbReference type="PANTHER" id="PTHR36357">
    <property type="entry name" value="OS03G0148300 PROTEIN"/>
    <property type="match status" value="1"/>
</dbReference>
<evidence type="ECO:0000313" key="4">
    <source>
        <dbReference type="EMBL" id="KAH7513104.1"/>
    </source>
</evidence>
<dbReference type="Gene3D" id="3.30.70.260">
    <property type="match status" value="1"/>
</dbReference>
<organism evidence="4 5">
    <name type="scientific">Ziziphus jujuba var. spinosa</name>
    <dbReference type="NCBI Taxonomy" id="714518"/>
    <lineage>
        <taxon>Eukaryota</taxon>
        <taxon>Viridiplantae</taxon>
        <taxon>Streptophyta</taxon>
        <taxon>Embryophyta</taxon>
        <taxon>Tracheophyta</taxon>
        <taxon>Spermatophyta</taxon>
        <taxon>Magnoliopsida</taxon>
        <taxon>eudicotyledons</taxon>
        <taxon>Gunneridae</taxon>
        <taxon>Pentapetalae</taxon>
        <taxon>rosids</taxon>
        <taxon>fabids</taxon>
        <taxon>Rosales</taxon>
        <taxon>Rhamnaceae</taxon>
        <taxon>Paliureae</taxon>
        <taxon>Ziziphus</taxon>
    </lineage>
</organism>
<dbReference type="Proteomes" id="UP000813462">
    <property type="component" value="Unassembled WGS sequence"/>
</dbReference>
<evidence type="ECO:0000256" key="3">
    <source>
        <dbReference type="SAM" id="SignalP"/>
    </source>
</evidence>
<keyword evidence="3" id="KW-0732">Signal</keyword>
<evidence type="ECO:0008006" key="6">
    <source>
        <dbReference type="Google" id="ProtNLM"/>
    </source>
</evidence>
<dbReference type="AlphaFoldDB" id="A0A978UEB1"/>
<evidence type="ECO:0000313" key="5">
    <source>
        <dbReference type="Proteomes" id="UP000813462"/>
    </source>
</evidence>
<accession>A0A978UEB1</accession>
<dbReference type="EMBL" id="JAEACU010000012">
    <property type="protein sequence ID" value="KAH7513104.1"/>
    <property type="molecule type" value="Genomic_DNA"/>
</dbReference>
<feature type="region of interest" description="Disordered" evidence="1">
    <location>
        <begin position="217"/>
        <end position="238"/>
    </location>
</feature>
<keyword evidence="2" id="KW-1133">Transmembrane helix</keyword>
<feature type="signal peptide" evidence="3">
    <location>
        <begin position="1"/>
        <end position="27"/>
    </location>
</feature>
<proteinExistence type="predicted"/>
<protein>
    <recommendedName>
        <fullName evidence="6">Mesoderm development candidate 2</fullName>
    </recommendedName>
</protein>
<sequence length="238" mass="27346">MANCRAFMSSIFPALILILPLIFSLNGEFVRFAEAGKRRAQISDDLDDVVDDEEDESWKEWGKKSTPSMDLDPSDLSEMDLPEIQSEMMKRHSGPVFGFVKLRLGVKRTQDVVTETAMKWTKVIRTGGVEAKFMGLDLTTIMFSMENGQNIPEVCFLLLLLFFFFSFVPFFHSTREGILLKEFVLSQPEAYELKIGDQVFRRPGDPPLEEVVEKLHEEKNKEEKNSHTQNENNVKEEL</sequence>
<comment type="caution">
    <text evidence="4">The sequence shown here is derived from an EMBL/GenBank/DDBJ whole genome shotgun (WGS) entry which is preliminary data.</text>
</comment>
<reference evidence="4" key="1">
    <citation type="journal article" date="2021" name="Front. Plant Sci.">
        <title>Chromosome-Scale Genome Assembly for Chinese Sour Jujube and Insights Into Its Genome Evolution and Domestication Signature.</title>
        <authorList>
            <person name="Shen L.-Y."/>
            <person name="Luo H."/>
            <person name="Wang X.-L."/>
            <person name="Wang X.-M."/>
            <person name="Qiu X.-J."/>
            <person name="Liu H."/>
            <person name="Zhou S.-S."/>
            <person name="Jia K.-H."/>
            <person name="Nie S."/>
            <person name="Bao Y.-T."/>
            <person name="Zhang R.-G."/>
            <person name="Yun Q.-Z."/>
            <person name="Chai Y.-H."/>
            <person name="Lu J.-Y."/>
            <person name="Li Y."/>
            <person name="Zhao S.-W."/>
            <person name="Mao J.-F."/>
            <person name="Jia S.-G."/>
            <person name="Mao Y.-M."/>
        </authorList>
    </citation>
    <scope>NUCLEOTIDE SEQUENCE</scope>
    <source>
        <strain evidence="4">AT0</strain>
        <tissue evidence="4">Leaf</tissue>
    </source>
</reference>
<keyword evidence="2" id="KW-0812">Transmembrane</keyword>
<dbReference type="PANTHER" id="PTHR36357:SF1">
    <property type="entry name" value="OS03G0148300 PROTEIN"/>
    <property type="match status" value="1"/>
</dbReference>
<evidence type="ECO:0000256" key="1">
    <source>
        <dbReference type="SAM" id="MobiDB-lite"/>
    </source>
</evidence>
<evidence type="ECO:0000256" key="2">
    <source>
        <dbReference type="SAM" id="Phobius"/>
    </source>
</evidence>
<feature type="compositionally biased region" description="Basic and acidic residues" evidence="1">
    <location>
        <begin position="217"/>
        <end position="226"/>
    </location>
</feature>